<protein>
    <submittedName>
        <fullName evidence="2">Uncharacterized protein</fullName>
    </submittedName>
</protein>
<evidence type="ECO:0000313" key="3">
    <source>
        <dbReference type="Proteomes" id="UP001596074"/>
    </source>
</evidence>
<gene>
    <name evidence="2" type="ORF">ACFPZN_27855</name>
</gene>
<accession>A0ABW1A7A2</accession>
<organism evidence="2 3">
    <name type="scientific">Actinomadura rugatobispora</name>
    <dbReference type="NCBI Taxonomy" id="1994"/>
    <lineage>
        <taxon>Bacteria</taxon>
        <taxon>Bacillati</taxon>
        <taxon>Actinomycetota</taxon>
        <taxon>Actinomycetes</taxon>
        <taxon>Streptosporangiales</taxon>
        <taxon>Thermomonosporaceae</taxon>
        <taxon>Actinomadura</taxon>
    </lineage>
</organism>
<reference evidence="3" key="1">
    <citation type="journal article" date="2019" name="Int. J. Syst. Evol. Microbiol.">
        <title>The Global Catalogue of Microorganisms (GCM) 10K type strain sequencing project: providing services to taxonomists for standard genome sequencing and annotation.</title>
        <authorList>
            <consortium name="The Broad Institute Genomics Platform"/>
            <consortium name="The Broad Institute Genome Sequencing Center for Infectious Disease"/>
            <person name="Wu L."/>
            <person name="Ma J."/>
        </authorList>
    </citation>
    <scope>NUCLEOTIDE SEQUENCE [LARGE SCALE GENOMIC DNA]</scope>
    <source>
        <strain evidence="3">KCTC 42087</strain>
    </source>
</reference>
<evidence type="ECO:0000313" key="2">
    <source>
        <dbReference type="EMBL" id="MFC5749453.1"/>
    </source>
</evidence>
<feature type="compositionally biased region" description="Basic residues" evidence="1">
    <location>
        <begin position="665"/>
        <end position="674"/>
    </location>
</feature>
<dbReference type="RefSeq" id="WP_378285177.1">
    <property type="nucleotide sequence ID" value="NZ_JBHSON010000042.1"/>
</dbReference>
<evidence type="ECO:0000256" key="1">
    <source>
        <dbReference type="SAM" id="MobiDB-lite"/>
    </source>
</evidence>
<comment type="caution">
    <text evidence="2">The sequence shown here is derived from an EMBL/GenBank/DDBJ whole genome shotgun (WGS) entry which is preliminary data.</text>
</comment>
<dbReference type="Proteomes" id="UP001596074">
    <property type="component" value="Unassembled WGS sequence"/>
</dbReference>
<dbReference type="EMBL" id="JBHSON010000042">
    <property type="protein sequence ID" value="MFC5749453.1"/>
    <property type="molecule type" value="Genomic_DNA"/>
</dbReference>
<sequence length="674" mass="73207">MRTRFDPEETEEFEAARDLILRRCTAWAGERDLAADPFILSSALEYRHDGADGRLAWWTPHQVHGFLLEWIPRRVAAEPEELTGAPETLRTLIGYLDATGLLDPRGASAAENSAAIDKAAKDFETAVRDPLRQGLATFWARTAARAGVDLADPDALERFTEDVHAGRVDFDEELLGRLVEGDDLDGERLFAQPPVFLPPEDELARAAAASPVIERLRALAEWAGKQGRALTPNGYLRMSDARELVDLLGTGDEVEGVRSAGELAGLNLVLSWAKRARLVRVAKGRLYAVAKAAPVLADPPALWRRAFEAVPDLRDEICRSIWADGGFSFMYADFPLVVPDVLNTIYGLEPAVPVRRIAESVWLSSTEDYLLEPVDAPLLEAERARVGDDVARLLDVLADLGAVELTEGIADPLYSMDLTAGDGVLPPDAEPPFPPDAAERLRRDLRRPGTLVRLTDLGAAAVRERLVAEGREAGLVGELRDASPEGLLGVVADHYTAETGRAEIAGWLDAHGGDLEPLLEAIRTCPFRRRAGMMLDALVTALPEGTSALRRWRGDPGLAPAVIAYMVDEGMCGQDDLTEAEGLLGMTESILTLLEAAGPDVVREQLAGELQPGGLATFAEAVLNSGHPDREGLREFRELVARMSAVHAIDGRRKRRAAPGAKGRPTGRGKKRKR</sequence>
<proteinExistence type="predicted"/>
<name>A0ABW1A7A2_9ACTN</name>
<feature type="region of interest" description="Disordered" evidence="1">
    <location>
        <begin position="650"/>
        <end position="674"/>
    </location>
</feature>
<keyword evidence="3" id="KW-1185">Reference proteome</keyword>